<protein>
    <submittedName>
        <fullName evidence="1">Uncharacterized protein</fullName>
    </submittedName>
</protein>
<dbReference type="Proteomes" id="UP000226338">
    <property type="component" value="Segment"/>
</dbReference>
<organism evidence="1 2">
    <name type="scientific">Bacillus phage BMBtpLA3</name>
    <dbReference type="NCBI Taxonomy" id="1868824"/>
    <lineage>
        <taxon>Viruses</taxon>
        <taxon>Duplodnaviria</taxon>
        <taxon>Heunggongvirae</taxon>
        <taxon>Uroviricota</taxon>
        <taxon>Caudoviricetes</taxon>
        <taxon>Lwoffvirus</taxon>
        <taxon>Lwoffvirus TP21</taxon>
    </lineage>
</organism>
<evidence type="ECO:0000313" key="1">
    <source>
        <dbReference type="EMBL" id="ANT40044.1"/>
    </source>
</evidence>
<sequence length="104" mass="12517">MNLKYMKVITRKRLRNNFSFGKESDKTKPFAKKSYNLFTLIDQTDELLNRGYDFVEPIYMVVEVDDEERPKSCTRQEPGSLRRPYRDTLAFKENMYFEALMKKI</sequence>
<gene>
    <name evidence="1" type="ORF">BMBtpLA3_9</name>
</gene>
<dbReference type="EMBL" id="KX190834">
    <property type="protein sequence ID" value="ANT40044.1"/>
    <property type="molecule type" value="Genomic_DNA"/>
</dbReference>
<accession>A0A1B1P7F1</accession>
<reference evidence="1 2" key="1">
    <citation type="submission" date="2016-05" db="EMBL/GenBank/DDBJ databases">
        <title>Undiscovered low abundance phages are ubiquitous in bacterial genomes.</title>
        <authorList>
            <person name="Dong Z."/>
            <person name="Liu H."/>
            <person name="Zheng J."/>
            <person name="Peng D."/>
        </authorList>
    </citation>
    <scope>NUCLEOTIDE SEQUENCE [LARGE SCALE GENOMIC DNA]</scope>
</reference>
<evidence type="ECO:0000313" key="2">
    <source>
        <dbReference type="Proteomes" id="UP000226338"/>
    </source>
</evidence>
<name>A0A1B1P7F1_9CAUD</name>
<proteinExistence type="predicted"/>